<dbReference type="EMBL" id="AXZF01000005">
    <property type="protein sequence ID" value="ERT69948.1"/>
    <property type="molecule type" value="Genomic_DNA"/>
</dbReference>
<name>U7VGJ8_9FUSO</name>
<gene>
    <name evidence="1" type="ORF">HMPREF0202_00151</name>
</gene>
<reference evidence="1 2" key="1">
    <citation type="submission" date="2013-08" db="EMBL/GenBank/DDBJ databases">
        <authorList>
            <person name="Weinstock G."/>
            <person name="Sodergren E."/>
            <person name="Wylie T."/>
            <person name="Fulton L."/>
            <person name="Fulton R."/>
            <person name="Fronick C."/>
            <person name="O'Laughlin M."/>
            <person name="Godfrey J."/>
            <person name="Miner T."/>
            <person name="Herter B."/>
            <person name="Appelbaum E."/>
            <person name="Cordes M."/>
            <person name="Lek S."/>
            <person name="Wollam A."/>
            <person name="Pepin K.H."/>
            <person name="Palsikar V.B."/>
            <person name="Mitreva M."/>
            <person name="Wilson R.K."/>
        </authorList>
    </citation>
    <scope>NUCLEOTIDE SEQUENCE [LARGE SCALE GENOMIC DNA]</scope>
    <source>
        <strain evidence="1 2">ATCC BAA-474</strain>
    </source>
</reference>
<evidence type="ECO:0000313" key="2">
    <source>
        <dbReference type="Proteomes" id="UP000017081"/>
    </source>
</evidence>
<dbReference type="Proteomes" id="UP000017081">
    <property type="component" value="Unassembled WGS sequence"/>
</dbReference>
<protein>
    <submittedName>
        <fullName evidence="1">Uncharacterized protein</fullName>
    </submittedName>
</protein>
<keyword evidence="2" id="KW-1185">Reference proteome</keyword>
<comment type="caution">
    <text evidence="1">The sequence shown here is derived from an EMBL/GenBank/DDBJ whole genome shotgun (WGS) entry which is preliminary data.</text>
</comment>
<dbReference type="RefSeq" id="WP_023049700.1">
    <property type="nucleotide sequence ID" value="NZ_CP173062.2"/>
</dbReference>
<dbReference type="STRING" id="1319815.HMPREF0202_00151"/>
<sequence length="80" mass="9110">MSKKIVYIIVGLLLAMNIYARGLKSKETENNQSSLKNSVITKTQEIFNYENNVSKVMPIDEEELAEVSGKNVNFVINKMR</sequence>
<dbReference type="AlphaFoldDB" id="U7VGJ8"/>
<proteinExistence type="predicted"/>
<evidence type="ECO:0000313" key="1">
    <source>
        <dbReference type="EMBL" id="ERT69948.1"/>
    </source>
</evidence>
<dbReference type="HOGENOM" id="CLU_2583301_0_0_0"/>
<accession>U7VGJ8</accession>
<organism evidence="1 2">
    <name type="scientific">Cetobacterium somerae ATCC BAA-474</name>
    <dbReference type="NCBI Taxonomy" id="1319815"/>
    <lineage>
        <taxon>Bacteria</taxon>
        <taxon>Fusobacteriati</taxon>
        <taxon>Fusobacteriota</taxon>
        <taxon>Fusobacteriia</taxon>
        <taxon>Fusobacteriales</taxon>
        <taxon>Fusobacteriaceae</taxon>
        <taxon>Cetobacterium</taxon>
    </lineage>
</organism>